<organism evidence="1 2">
    <name type="scientific">Rhizorhabdus wittichii</name>
    <dbReference type="NCBI Taxonomy" id="160791"/>
    <lineage>
        <taxon>Bacteria</taxon>
        <taxon>Pseudomonadati</taxon>
        <taxon>Pseudomonadota</taxon>
        <taxon>Alphaproteobacteria</taxon>
        <taxon>Sphingomonadales</taxon>
        <taxon>Sphingomonadaceae</taxon>
        <taxon>Rhizorhabdus</taxon>
    </lineage>
</organism>
<gene>
    <name evidence="1" type="ORF">HRJ34_15550</name>
</gene>
<evidence type="ECO:0000313" key="2">
    <source>
        <dbReference type="Proteomes" id="UP000664914"/>
    </source>
</evidence>
<evidence type="ECO:0000313" key="1">
    <source>
        <dbReference type="EMBL" id="QTH19779.1"/>
    </source>
</evidence>
<dbReference type="EMBL" id="CP059319">
    <property type="protein sequence ID" value="QTH19779.1"/>
    <property type="molecule type" value="Genomic_DNA"/>
</dbReference>
<reference evidence="1" key="2">
    <citation type="submission" date="2021-04" db="EMBL/GenBank/DDBJ databases">
        <title>Isolation and genomic analysis of the ibuprofen-degrading bacterium Sphingomonas strain MPO218.</title>
        <authorList>
            <person name="Aulestia M."/>
            <person name="Flores A."/>
            <person name="Mangas E.L."/>
            <person name="Perez-Pulido A.J."/>
            <person name="Santero E."/>
            <person name="Camacho E.M."/>
        </authorList>
    </citation>
    <scope>NUCLEOTIDE SEQUENCE</scope>
    <source>
        <strain evidence="1">MPO218</strain>
    </source>
</reference>
<proteinExistence type="predicted"/>
<name>A0A975CYS6_9SPHN</name>
<sequence length="97" mass="10760">MTPIERAARALWELDTSSANPGVSFNPLHEQSDETKQRYAERVRAVLTAIREPSVKMASLGREEWACATDTGEYETDAEVMMLSWKAMIDAALAEGV</sequence>
<accession>A0A975CYS6</accession>
<dbReference type="Proteomes" id="UP000664914">
    <property type="component" value="Chromosome"/>
</dbReference>
<protein>
    <submittedName>
        <fullName evidence="1">Uncharacterized protein</fullName>
    </submittedName>
</protein>
<dbReference type="AlphaFoldDB" id="A0A975CYS6"/>
<dbReference type="RefSeq" id="WP_208631743.1">
    <property type="nucleotide sequence ID" value="NZ_CP059319.1"/>
</dbReference>
<reference evidence="1" key="1">
    <citation type="submission" date="2020-07" db="EMBL/GenBank/DDBJ databases">
        <authorList>
            <person name="Camacho E."/>
        </authorList>
    </citation>
    <scope>NUCLEOTIDE SEQUENCE</scope>
    <source>
        <strain evidence="1">MPO218</strain>
    </source>
</reference>